<name>A0A1E3PZN3_LIPST</name>
<dbReference type="AlphaFoldDB" id="A0A1E3PZN3"/>
<sequence>MIDASMHMLLQHNYPSFLALNMRITGPISSLTRCTFIAVQCRRCLITSGLSRKFSSCRQLQSRKGDDPEDSASSSSFESEIDFIKPPDRRGRWKLPTPKYVPPGASRPKREELALPSNWRKIPKLPQWKKHQLAIREKIGGAQWEPRKKLSPEARIALRAFKEEVRTWQGGS</sequence>
<dbReference type="Proteomes" id="UP000094385">
    <property type="component" value="Unassembled WGS sequence"/>
</dbReference>
<evidence type="ECO:0000256" key="1">
    <source>
        <dbReference type="SAM" id="MobiDB-lite"/>
    </source>
</evidence>
<accession>A0A1E3PZN3</accession>
<reference evidence="2 3" key="1">
    <citation type="journal article" date="2016" name="Proc. Natl. Acad. Sci. U.S.A.">
        <title>Comparative genomics of biotechnologically important yeasts.</title>
        <authorList>
            <person name="Riley R."/>
            <person name="Haridas S."/>
            <person name="Wolfe K.H."/>
            <person name="Lopes M.R."/>
            <person name="Hittinger C.T."/>
            <person name="Goeker M."/>
            <person name="Salamov A.A."/>
            <person name="Wisecaver J.H."/>
            <person name="Long T.M."/>
            <person name="Calvey C.H."/>
            <person name="Aerts A.L."/>
            <person name="Barry K.W."/>
            <person name="Choi C."/>
            <person name="Clum A."/>
            <person name="Coughlan A.Y."/>
            <person name="Deshpande S."/>
            <person name="Douglass A.P."/>
            <person name="Hanson S.J."/>
            <person name="Klenk H.-P."/>
            <person name="LaButti K.M."/>
            <person name="Lapidus A."/>
            <person name="Lindquist E.A."/>
            <person name="Lipzen A.M."/>
            <person name="Meier-Kolthoff J.P."/>
            <person name="Ohm R.A."/>
            <person name="Otillar R.P."/>
            <person name="Pangilinan J.L."/>
            <person name="Peng Y."/>
            <person name="Rokas A."/>
            <person name="Rosa C.A."/>
            <person name="Scheuner C."/>
            <person name="Sibirny A.A."/>
            <person name="Slot J.C."/>
            <person name="Stielow J.B."/>
            <person name="Sun H."/>
            <person name="Kurtzman C.P."/>
            <person name="Blackwell M."/>
            <person name="Grigoriev I.V."/>
            <person name="Jeffries T.W."/>
        </authorList>
    </citation>
    <scope>NUCLEOTIDE SEQUENCE [LARGE SCALE GENOMIC DNA]</scope>
    <source>
        <strain evidence="2 3">NRRL Y-11557</strain>
    </source>
</reference>
<organism evidence="2 3">
    <name type="scientific">Lipomyces starkeyi NRRL Y-11557</name>
    <dbReference type="NCBI Taxonomy" id="675824"/>
    <lineage>
        <taxon>Eukaryota</taxon>
        <taxon>Fungi</taxon>
        <taxon>Dikarya</taxon>
        <taxon>Ascomycota</taxon>
        <taxon>Saccharomycotina</taxon>
        <taxon>Lipomycetes</taxon>
        <taxon>Lipomycetales</taxon>
        <taxon>Lipomycetaceae</taxon>
        <taxon>Lipomyces</taxon>
    </lineage>
</organism>
<keyword evidence="3" id="KW-1185">Reference proteome</keyword>
<feature type="region of interest" description="Disordered" evidence="1">
    <location>
        <begin position="57"/>
        <end position="112"/>
    </location>
</feature>
<dbReference type="EMBL" id="KV454301">
    <property type="protein sequence ID" value="ODQ70247.1"/>
    <property type="molecule type" value="Genomic_DNA"/>
</dbReference>
<protein>
    <submittedName>
        <fullName evidence="2">Uncharacterized protein</fullName>
    </submittedName>
</protein>
<gene>
    <name evidence="2" type="ORF">LIPSTDRAFT_75271</name>
</gene>
<dbReference type="OrthoDB" id="5578174at2759"/>
<proteinExistence type="predicted"/>
<evidence type="ECO:0000313" key="2">
    <source>
        <dbReference type="EMBL" id="ODQ70247.1"/>
    </source>
</evidence>
<evidence type="ECO:0000313" key="3">
    <source>
        <dbReference type="Proteomes" id="UP000094385"/>
    </source>
</evidence>